<dbReference type="EMBL" id="JBHMBS010000037">
    <property type="protein sequence ID" value="MFB9681679.1"/>
    <property type="molecule type" value="Genomic_DNA"/>
</dbReference>
<feature type="compositionally biased region" description="Polar residues" evidence="1">
    <location>
        <begin position="1"/>
        <end position="14"/>
    </location>
</feature>
<keyword evidence="2" id="KW-1133">Transmembrane helix</keyword>
<organism evidence="3 4">
    <name type="scientific">Streptosporangium vulgare</name>
    <dbReference type="NCBI Taxonomy" id="46190"/>
    <lineage>
        <taxon>Bacteria</taxon>
        <taxon>Bacillati</taxon>
        <taxon>Actinomycetota</taxon>
        <taxon>Actinomycetes</taxon>
        <taxon>Streptosporangiales</taxon>
        <taxon>Streptosporangiaceae</taxon>
        <taxon>Streptosporangium</taxon>
    </lineage>
</organism>
<gene>
    <name evidence="3" type="ORF">ACFFRH_39900</name>
</gene>
<sequence length="101" mass="10721">MKTSPSTPVTSAMPSSLPGLGDLTREVHLPVPSAMEQPSLPQLVIVYQVQPNTAAPREAPATISLPVSWGKYVFTAFIAFLILTALMLGLDPAPLLAIVRL</sequence>
<protein>
    <submittedName>
        <fullName evidence="3">Uncharacterized protein</fullName>
    </submittedName>
</protein>
<evidence type="ECO:0000256" key="1">
    <source>
        <dbReference type="SAM" id="MobiDB-lite"/>
    </source>
</evidence>
<reference evidence="3 4" key="1">
    <citation type="submission" date="2024-09" db="EMBL/GenBank/DDBJ databases">
        <authorList>
            <person name="Sun Q."/>
            <person name="Mori K."/>
        </authorList>
    </citation>
    <scope>NUCLEOTIDE SEQUENCE [LARGE SCALE GENOMIC DNA]</scope>
    <source>
        <strain evidence="3 4">JCM 3028</strain>
    </source>
</reference>
<keyword evidence="2" id="KW-0472">Membrane</keyword>
<keyword evidence="4" id="KW-1185">Reference proteome</keyword>
<feature type="region of interest" description="Disordered" evidence="1">
    <location>
        <begin position="1"/>
        <end position="21"/>
    </location>
</feature>
<dbReference type="Proteomes" id="UP001589610">
    <property type="component" value="Unassembled WGS sequence"/>
</dbReference>
<evidence type="ECO:0000313" key="4">
    <source>
        <dbReference type="Proteomes" id="UP001589610"/>
    </source>
</evidence>
<evidence type="ECO:0000256" key="2">
    <source>
        <dbReference type="SAM" id="Phobius"/>
    </source>
</evidence>
<dbReference type="RefSeq" id="WP_386162854.1">
    <property type="nucleotide sequence ID" value="NZ_JBHMBS010000037.1"/>
</dbReference>
<accession>A0ABV5TRC1</accession>
<comment type="caution">
    <text evidence="3">The sequence shown here is derived from an EMBL/GenBank/DDBJ whole genome shotgun (WGS) entry which is preliminary data.</text>
</comment>
<evidence type="ECO:0000313" key="3">
    <source>
        <dbReference type="EMBL" id="MFB9681679.1"/>
    </source>
</evidence>
<proteinExistence type="predicted"/>
<name>A0ABV5TRC1_9ACTN</name>
<keyword evidence="2" id="KW-0812">Transmembrane</keyword>
<feature type="transmembrane region" description="Helical" evidence="2">
    <location>
        <begin position="72"/>
        <end position="90"/>
    </location>
</feature>